<evidence type="ECO:0000256" key="1">
    <source>
        <dbReference type="ARBA" id="ARBA00001946"/>
    </source>
</evidence>
<dbReference type="Proteomes" id="UP000278222">
    <property type="component" value="Unassembled WGS sequence"/>
</dbReference>
<dbReference type="InterPro" id="IPR040442">
    <property type="entry name" value="Pyrv_kinase-like_dom_sf"/>
</dbReference>
<proteinExistence type="inferred from homology"/>
<dbReference type="InterPro" id="IPR005000">
    <property type="entry name" value="Aldolase/citrate-lyase_domain"/>
</dbReference>
<dbReference type="GO" id="GO:0016829">
    <property type="term" value="F:lyase activity"/>
    <property type="evidence" value="ECO:0007669"/>
    <property type="project" value="UniProtKB-KW"/>
</dbReference>
<reference evidence="8 9" key="1">
    <citation type="submission" date="2018-11" db="EMBL/GenBank/DDBJ databases">
        <title>Genomic Encyclopedia of Type Strains, Phase IV (KMG-IV): sequencing the most valuable type-strain genomes for metagenomic binning, comparative biology and taxonomic classification.</title>
        <authorList>
            <person name="Goeker M."/>
        </authorList>
    </citation>
    <scope>NUCLEOTIDE SEQUENCE [LARGE SCALE GENOMIC DNA]</scope>
    <source>
        <strain evidence="8 9">DSM 5900</strain>
    </source>
</reference>
<evidence type="ECO:0000256" key="5">
    <source>
        <dbReference type="PIRSR" id="PIRSR015582-1"/>
    </source>
</evidence>
<protein>
    <submittedName>
        <fullName evidence="8">Citrate lyase subunit beta/citryl-CoA lyase</fullName>
    </submittedName>
</protein>
<dbReference type="AlphaFoldDB" id="A0A3N1MAK9"/>
<dbReference type="InterPro" id="IPR011206">
    <property type="entry name" value="Citrate_lyase_beta/mcl1/mcl2"/>
</dbReference>
<name>A0A3N1MAK9_9PROT</name>
<dbReference type="Gene3D" id="3.20.20.60">
    <property type="entry name" value="Phosphoenolpyruvate-binding domains"/>
    <property type="match status" value="1"/>
</dbReference>
<feature type="domain" description="HpcH/HpaI aldolase/citrate lyase" evidence="7">
    <location>
        <begin position="5"/>
        <end position="223"/>
    </location>
</feature>
<dbReference type="OrthoDB" id="9800547at2"/>
<comment type="similarity">
    <text evidence="2">Belongs to the HpcH/HpaI aldolase family.</text>
</comment>
<organism evidence="8 9">
    <name type="scientific">Stella humosa</name>
    <dbReference type="NCBI Taxonomy" id="94"/>
    <lineage>
        <taxon>Bacteria</taxon>
        <taxon>Pseudomonadati</taxon>
        <taxon>Pseudomonadota</taxon>
        <taxon>Alphaproteobacteria</taxon>
        <taxon>Rhodospirillales</taxon>
        <taxon>Stellaceae</taxon>
        <taxon>Stella</taxon>
    </lineage>
</organism>
<evidence type="ECO:0000259" key="7">
    <source>
        <dbReference type="Pfam" id="PF03328"/>
    </source>
</evidence>
<comment type="caution">
    <text evidence="8">The sequence shown here is derived from an EMBL/GenBank/DDBJ whole genome shotgun (WGS) entry which is preliminary data.</text>
</comment>
<keyword evidence="3 6" id="KW-0479">Metal-binding</keyword>
<feature type="binding site" evidence="6">
    <location>
        <position position="127"/>
    </location>
    <ligand>
        <name>Mg(2+)</name>
        <dbReference type="ChEBI" id="CHEBI:18420"/>
    </ligand>
</feature>
<dbReference type="EMBL" id="RJKX01000013">
    <property type="protein sequence ID" value="ROP99789.1"/>
    <property type="molecule type" value="Genomic_DNA"/>
</dbReference>
<evidence type="ECO:0000256" key="6">
    <source>
        <dbReference type="PIRSR" id="PIRSR015582-2"/>
    </source>
</evidence>
<keyword evidence="9" id="KW-1185">Reference proteome</keyword>
<dbReference type="GO" id="GO:0000287">
    <property type="term" value="F:magnesium ion binding"/>
    <property type="evidence" value="ECO:0007669"/>
    <property type="project" value="TreeGrafter"/>
</dbReference>
<dbReference type="GO" id="GO:0006107">
    <property type="term" value="P:oxaloacetate metabolic process"/>
    <property type="evidence" value="ECO:0007669"/>
    <property type="project" value="TreeGrafter"/>
</dbReference>
<dbReference type="Pfam" id="PF03328">
    <property type="entry name" value="HpcH_HpaI"/>
    <property type="match status" value="1"/>
</dbReference>
<keyword evidence="8" id="KW-0456">Lyase</keyword>
<sequence>MALFRTFLFAPGNHARRVEKVFTIGADGVILDLEDAVATAEKPATRPLIVAALQRPRNCLGYVRVNAMETPFCYADLVGVIGPGLDGIILPKVETGAGLQAIDWLVEQLERERGLPRRSIDIIPIIETARGIANLSEIMGAGTRVRRCSFGAGDFTFDANVTWTRNEAELAHARAQMVIHSRANGLEAPLDSVWVDIQDIEGLEASAQAVKRMGFQGKTCIHPGQIPVVNAVFSPTEAELAFARRVVAAFEEAEAAGSAAFQIDGKFVDYPIVYRAQRVVKEHEAIVAAGRAG</sequence>
<dbReference type="RefSeq" id="WP_123689138.1">
    <property type="nucleotide sequence ID" value="NZ_AP019700.1"/>
</dbReference>
<dbReference type="SUPFAM" id="SSF51621">
    <property type="entry name" value="Phosphoenolpyruvate/pyruvate domain"/>
    <property type="match status" value="1"/>
</dbReference>
<evidence type="ECO:0000313" key="9">
    <source>
        <dbReference type="Proteomes" id="UP000278222"/>
    </source>
</evidence>
<feature type="binding site" evidence="5">
    <location>
        <position position="64"/>
    </location>
    <ligand>
        <name>substrate</name>
    </ligand>
</feature>
<dbReference type="PANTHER" id="PTHR32308:SF0">
    <property type="entry name" value="HPCH_HPAI ALDOLASE_CITRATE LYASE DOMAIN-CONTAINING PROTEIN"/>
    <property type="match status" value="1"/>
</dbReference>
<comment type="cofactor">
    <cofactor evidence="1">
        <name>Mg(2+)</name>
        <dbReference type="ChEBI" id="CHEBI:18420"/>
    </cofactor>
</comment>
<evidence type="ECO:0000256" key="4">
    <source>
        <dbReference type="ARBA" id="ARBA00022842"/>
    </source>
</evidence>
<feature type="binding site" evidence="6">
    <location>
        <position position="154"/>
    </location>
    <ligand>
        <name>Mg(2+)</name>
        <dbReference type="ChEBI" id="CHEBI:18420"/>
    </ligand>
</feature>
<gene>
    <name evidence="8" type="ORF">EDC65_1578</name>
</gene>
<feature type="binding site" evidence="5">
    <location>
        <position position="127"/>
    </location>
    <ligand>
        <name>substrate</name>
    </ligand>
</feature>
<evidence type="ECO:0000313" key="8">
    <source>
        <dbReference type="EMBL" id="ROP99789.1"/>
    </source>
</evidence>
<keyword evidence="4 6" id="KW-0460">Magnesium</keyword>
<evidence type="ECO:0000256" key="2">
    <source>
        <dbReference type="ARBA" id="ARBA00005568"/>
    </source>
</evidence>
<dbReference type="PANTHER" id="PTHR32308">
    <property type="entry name" value="LYASE BETA SUBUNIT, PUTATIVE (AFU_ORTHOLOGUE AFUA_4G13030)-RELATED"/>
    <property type="match status" value="1"/>
</dbReference>
<evidence type="ECO:0000256" key="3">
    <source>
        <dbReference type="ARBA" id="ARBA00022723"/>
    </source>
</evidence>
<accession>A0A3N1MAK9</accession>
<dbReference type="InterPro" id="IPR015813">
    <property type="entry name" value="Pyrv/PenolPyrv_kinase-like_dom"/>
</dbReference>
<dbReference type="PIRSF" id="PIRSF015582">
    <property type="entry name" value="Cit_lyase_B"/>
    <property type="match status" value="1"/>
</dbReference>